<dbReference type="InterPro" id="IPR015954">
    <property type="entry name" value="Phage_RNA-type_capsid"/>
</dbReference>
<organism evidence="4 5">
    <name type="scientific">ssRNA phage SRR6050738_4</name>
    <dbReference type="NCBI Taxonomy" id="2786487"/>
    <lineage>
        <taxon>Viruses</taxon>
        <taxon>Riboviria</taxon>
        <taxon>Orthornavirae</taxon>
        <taxon>Lenarviricota</taxon>
        <taxon>Leviviricetes</taxon>
        <taxon>Norzivirales</taxon>
        <taxon>Fiersviridae</taxon>
        <taxon>Sincthavirus</taxon>
        <taxon>Sincthavirus limivicinum</taxon>
    </lineage>
</organism>
<name>A0A8S5KYW2_9VIRU</name>
<evidence type="ECO:0000256" key="2">
    <source>
        <dbReference type="ARBA" id="ARBA00022561"/>
    </source>
</evidence>
<proteinExistence type="predicted"/>
<protein>
    <submittedName>
        <fullName evidence="4">Coat protein</fullName>
    </submittedName>
</protein>
<keyword evidence="2 4" id="KW-0167">Capsid protein</keyword>
<accession>A0A8S5KYW2</accession>
<dbReference type="RefSeq" id="YP_010769892.1">
    <property type="nucleotide sequence ID" value="NC_074102.1"/>
</dbReference>
<reference evidence="4" key="1">
    <citation type="submission" date="2020-09" db="EMBL/GenBank/DDBJ databases">
        <title>Leviviricetes taxonomy.</title>
        <authorList>
            <person name="Stockdale S.R."/>
            <person name="Callanan J."/>
            <person name="Adriaenssens E.M."/>
            <person name="Kuhn J.H."/>
            <person name="Rumnieks J."/>
            <person name="Shkoporov A."/>
            <person name="Draper L.A."/>
            <person name="Ross P."/>
            <person name="Hill C."/>
        </authorList>
    </citation>
    <scope>NUCLEOTIDE SEQUENCE</scope>
</reference>
<dbReference type="GeneID" id="80399040"/>
<dbReference type="EMBL" id="BK013573">
    <property type="protein sequence ID" value="DAD50609.1"/>
    <property type="molecule type" value="Genomic_RNA"/>
</dbReference>
<dbReference type="KEGG" id="vg:80399040"/>
<evidence type="ECO:0000256" key="1">
    <source>
        <dbReference type="ARBA" id="ARBA00004328"/>
    </source>
</evidence>
<dbReference type="Gene3D" id="3.30.380.10">
    <property type="entry name" value="MS2 Viral Coat Protein"/>
    <property type="match status" value="1"/>
</dbReference>
<keyword evidence="5" id="KW-1185">Reference proteome</keyword>
<evidence type="ECO:0000313" key="5">
    <source>
        <dbReference type="Proteomes" id="UP000680923"/>
    </source>
</evidence>
<evidence type="ECO:0000313" key="4">
    <source>
        <dbReference type="EMBL" id="DAD50609.1"/>
    </source>
</evidence>
<evidence type="ECO:0000256" key="3">
    <source>
        <dbReference type="ARBA" id="ARBA00022844"/>
    </source>
</evidence>
<sequence>MSQQNALTVSTRGTANGAATATVTYNPVYASQRNDNGFLVSVWQERTATSPLGYSDLTVMSKPALGNVPMQRVNVRLVLPTLETLSTSSGSGYTAKPKVAYTNEAKLEALMPTQGTKEEKWELHARMVSAFSNAVILALFKDNEQIS</sequence>
<gene>
    <name evidence="4" type="primary">SRR6050738_4_2</name>
</gene>
<comment type="subcellular location">
    <subcellularLocation>
        <location evidence="1">Virion</location>
    </subcellularLocation>
</comment>
<dbReference type="Proteomes" id="UP000680923">
    <property type="component" value="Segment"/>
</dbReference>
<dbReference type="GO" id="GO:0019028">
    <property type="term" value="C:viral capsid"/>
    <property type="evidence" value="ECO:0007669"/>
    <property type="project" value="UniProtKB-KW"/>
</dbReference>
<keyword evidence="3" id="KW-0946">Virion</keyword>